<dbReference type="PANTHER" id="PTHR42697:SF1">
    <property type="entry name" value="ENDONUCLEASE 8"/>
    <property type="match status" value="1"/>
</dbReference>
<evidence type="ECO:0000256" key="8">
    <source>
        <dbReference type="ARBA" id="ARBA00023125"/>
    </source>
</evidence>
<dbReference type="GO" id="GO:0003684">
    <property type="term" value="F:damaged DNA binding"/>
    <property type="evidence" value="ECO:0007669"/>
    <property type="project" value="InterPro"/>
</dbReference>
<dbReference type="CDD" id="cd08971">
    <property type="entry name" value="AcNei2_N"/>
    <property type="match status" value="1"/>
</dbReference>
<feature type="domain" description="FPG-type" evidence="14">
    <location>
        <begin position="275"/>
        <end position="317"/>
    </location>
</feature>
<organism evidence="16 17">
    <name type="scientific">Raineyella antarctica</name>
    <dbReference type="NCBI Taxonomy" id="1577474"/>
    <lineage>
        <taxon>Bacteria</taxon>
        <taxon>Bacillati</taxon>
        <taxon>Actinomycetota</taxon>
        <taxon>Actinomycetes</taxon>
        <taxon>Propionibacteriales</taxon>
        <taxon>Propionibacteriaceae</taxon>
        <taxon>Raineyella</taxon>
    </lineage>
</organism>
<evidence type="ECO:0000256" key="12">
    <source>
        <dbReference type="ARBA" id="ARBA00023295"/>
    </source>
</evidence>
<accession>A0A1G6GNX6</accession>
<evidence type="ECO:0000256" key="4">
    <source>
        <dbReference type="ARBA" id="ARBA00022763"/>
    </source>
</evidence>
<evidence type="ECO:0000256" key="7">
    <source>
        <dbReference type="ARBA" id="ARBA00022833"/>
    </source>
</evidence>
<dbReference type="InterPro" id="IPR000214">
    <property type="entry name" value="Znf_DNA_glyclase/AP_lyase"/>
</dbReference>
<evidence type="ECO:0000313" key="17">
    <source>
        <dbReference type="Proteomes" id="UP000199086"/>
    </source>
</evidence>
<evidence type="ECO:0000256" key="5">
    <source>
        <dbReference type="ARBA" id="ARBA00022771"/>
    </source>
</evidence>
<gene>
    <name evidence="16" type="ORF">GA0111570_104181</name>
</gene>
<evidence type="ECO:0000259" key="14">
    <source>
        <dbReference type="PROSITE" id="PS51066"/>
    </source>
</evidence>
<dbReference type="SMART" id="SM00898">
    <property type="entry name" value="Fapy_DNA_glyco"/>
    <property type="match status" value="1"/>
</dbReference>
<dbReference type="InterPro" id="IPR044090">
    <property type="entry name" value="Nei2_N"/>
</dbReference>
<feature type="domain" description="Formamidopyrimidine-DNA glycosylase catalytic" evidence="15">
    <location>
        <begin position="2"/>
        <end position="93"/>
    </location>
</feature>
<dbReference type="GO" id="GO:0140078">
    <property type="term" value="F:class I DNA-(apurinic or apyrimidinic site) endonuclease activity"/>
    <property type="evidence" value="ECO:0007669"/>
    <property type="project" value="UniProtKB-EC"/>
</dbReference>
<keyword evidence="10" id="KW-0456">Lyase</keyword>
<dbReference type="Proteomes" id="UP000199086">
    <property type="component" value="Unassembled WGS sequence"/>
</dbReference>
<dbReference type="InterPro" id="IPR012319">
    <property type="entry name" value="FPG_cat"/>
</dbReference>
<evidence type="ECO:0000256" key="13">
    <source>
        <dbReference type="PROSITE-ProRule" id="PRU00391"/>
    </source>
</evidence>
<keyword evidence="16" id="KW-0540">Nuclease</keyword>
<dbReference type="RefSeq" id="WP_092608782.1">
    <property type="nucleotide sequence ID" value="NZ_FMYF01000004.1"/>
</dbReference>
<dbReference type="InterPro" id="IPR015886">
    <property type="entry name" value="H2TH_FPG"/>
</dbReference>
<evidence type="ECO:0000256" key="9">
    <source>
        <dbReference type="ARBA" id="ARBA00023204"/>
    </source>
</evidence>
<dbReference type="InterPro" id="IPR035937">
    <property type="entry name" value="FPG_N"/>
</dbReference>
<keyword evidence="8" id="KW-0238">DNA-binding</keyword>
<dbReference type="InterPro" id="IPR010979">
    <property type="entry name" value="Ribosomal_uS13-like_H2TH"/>
</dbReference>
<dbReference type="Gene3D" id="3.20.190.10">
    <property type="entry name" value="MutM-like, N-terminal"/>
    <property type="match status" value="1"/>
</dbReference>
<evidence type="ECO:0000259" key="15">
    <source>
        <dbReference type="PROSITE" id="PS51068"/>
    </source>
</evidence>
<keyword evidence="7" id="KW-0862">Zinc</keyword>
<dbReference type="SMART" id="SM01232">
    <property type="entry name" value="H2TH"/>
    <property type="match status" value="1"/>
</dbReference>
<keyword evidence="3" id="KW-0479">Metal-binding</keyword>
<keyword evidence="12" id="KW-0326">Glycosidase</keyword>
<dbReference type="EC" id="4.2.99.18" evidence="2"/>
<evidence type="ECO:0000256" key="2">
    <source>
        <dbReference type="ARBA" id="ARBA00012720"/>
    </source>
</evidence>
<protein>
    <recommendedName>
        <fullName evidence="2">DNA-(apurinic or apyrimidinic site) lyase</fullName>
        <ecNumber evidence="2">4.2.99.18</ecNumber>
    </recommendedName>
</protein>
<name>A0A1G6GNX6_9ACTN</name>
<keyword evidence="11" id="KW-0511">Multifunctional enzyme</keyword>
<comment type="similarity">
    <text evidence="1">Belongs to the FPG family.</text>
</comment>
<evidence type="ECO:0000256" key="1">
    <source>
        <dbReference type="ARBA" id="ARBA00009409"/>
    </source>
</evidence>
<dbReference type="Gene3D" id="1.10.8.50">
    <property type="match status" value="1"/>
</dbReference>
<keyword evidence="4" id="KW-0227">DNA damage</keyword>
<dbReference type="SUPFAM" id="SSF81624">
    <property type="entry name" value="N-terminal domain of MutM-like DNA repair proteins"/>
    <property type="match status" value="1"/>
</dbReference>
<dbReference type="PROSITE" id="PS51066">
    <property type="entry name" value="ZF_FPG_2"/>
    <property type="match status" value="1"/>
</dbReference>
<dbReference type="OrthoDB" id="9800855at2"/>
<keyword evidence="16" id="KW-0255">Endonuclease</keyword>
<dbReference type="GO" id="GO:0008270">
    <property type="term" value="F:zinc ion binding"/>
    <property type="evidence" value="ECO:0007669"/>
    <property type="project" value="UniProtKB-KW"/>
</dbReference>
<keyword evidence="17" id="KW-1185">Reference proteome</keyword>
<dbReference type="GO" id="GO:0000703">
    <property type="term" value="F:oxidized pyrimidine nucleobase lesion DNA N-glycosylase activity"/>
    <property type="evidence" value="ECO:0007669"/>
    <property type="project" value="TreeGrafter"/>
</dbReference>
<dbReference type="STRING" id="1577474.GA0111570_104181"/>
<evidence type="ECO:0000256" key="11">
    <source>
        <dbReference type="ARBA" id="ARBA00023268"/>
    </source>
</evidence>
<evidence type="ECO:0000256" key="10">
    <source>
        <dbReference type="ARBA" id="ARBA00023239"/>
    </source>
</evidence>
<dbReference type="Pfam" id="PF06831">
    <property type="entry name" value="H2TH"/>
    <property type="match status" value="1"/>
</dbReference>
<evidence type="ECO:0000256" key="3">
    <source>
        <dbReference type="ARBA" id="ARBA00022723"/>
    </source>
</evidence>
<reference evidence="16 17" key="1">
    <citation type="submission" date="2016-06" db="EMBL/GenBank/DDBJ databases">
        <authorList>
            <person name="Olsen C.W."/>
            <person name="Carey S."/>
            <person name="Hinshaw L."/>
            <person name="Karasin A.I."/>
        </authorList>
    </citation>
    <scope>NUCLEOTIDE SEQUENCE [LARGE SCALE GENOMIC DNA]</scope>
    <source>
        <strain evidence="16 17">LZ-22</strain>
    </source>
</reference>
<keyword evidence="5 13" id="KW-0863">Zinc-finger</keyword>
<dbReference type="Pfam" id="PF01149">
    <property type="entry name" value="Fapy_DNA_glyco"/>
    <property type="match status" value="1"/>
</dbReference>
<proteinExistence type="inferred from homology"/>
<keyword evidence="6" id="KW-0378">Hydrolase</keyword>
<evidence type="ECO:0000313" key="16">
    <source>
        <dbReference type="EMBL" id="SDB83712.1"/>
    </source>
</evidence>
<dbReference type="EMBL" id="FMYF01000004">
    <property type="protein sequence ID" value="SDB83712.1"/>
    <property type="molecule type" value="Genomic_DNA"/>
</dbReference>
<dbReference type="GO" id="GO:0006284">
    <property type="term" value="P:base-excision repair"/>
    <property type="evidence" value="ECO:0007669"/>
    <property type="project" value="InterPro"/>
</dbReference>
<dbReference type="PROSITE" id="PS51068">
    <property type="entry name" value="FPG_CAT"/>
    <property type="match status" value="1"/>
</dbReference>
<dbReference type="SUPFAM" id="SSF46946">
    <property type="entry name" value="S13-like H2TH domain"/>
    <property type="match status" value="1"/>
</dbReference>
<dbReference type="PANTHER" id="PTHR42697">
    <property type="entry name" value="ENDONUCLEASE 8"/>
    <property type="match status" value="1"/>
</dbReference>
<dbReference type="SUPFAM" id="SSF57716">
    <property type="entry name" value="Glucocorticoid receptor-like (DNA-binding domain)"/>
    <property type="match status" value="1"/>
</dbReference>
<dbReference type="AlphaFoldDB" id="A0A1G6GNX6"/>
<keyword evidence="9" id="KW-0234">DNA repair</keyword>
<sequence length="317" mass="34971">MPEGDSLVRLADRLRPVLEGRRLTRTDFRVPQLAVLDLTGRTVEEVRPRAKYLLMRAGDLTVVSHLKMEGSWEAYPLIGPAGGPQAPRWRHPGWQARCVLETAEHQVVGFQLGLLEVVPTSGVEDRLGFLGPDLLDPAWQDPAQAEGLLAEGVRRLRQDPERPIGLALLDQRLVSGIGNIYRCETLLLAGLDPHRPVSSVPDLPGLVLLARDLLRANVSPHPGGDLRTTTGVEPRAEAPYGVRVLVPTTTGGPAEAAGRRTPIRGLPTRRTPAYWVYGREHEGCLRCGGPVRREDYVDPRDPASGARQLWWCPRCQR</sequence>
<evidence type="ECO:0000256" key="6">
    <source>
        <dbReference type="ARBA" id="ARBA00022801"/>
    </source>
</evidence>